<dbReference type="PROSITE" id="PS51318">
    <property type="entry name" value="TAT"/>
    <property type="match status" value="1"/>
</dbReference>
<dbReference type="PANTHER" id="PTHR30006:SF24">
    <property type="entry name" value="SLL0237 PROTEIN"/>
    <property type="match status" value="1"/>
</dbReference>
<reference evidence="2 3" key="1">
    <citation type="submission" date="2019-04" db="EMBL/GenBank/DDBJ databases">
        <title>Azoarcus nasutitermitis sp. nov. isolated from termite nest.</title>
        <authorList>
            <person name="Lin S.-Y."/>
            <person name="Hameed A."/>
            <person name="Hsu Y.-H."/>
            <person name="Young C.-C."/>
        </authorList>
    </citation>
    <scope>NUCLEOTIDE SEQUENCE [LARGE SCALE GENOMIC DNA]</scope>
    <source>
        <strain evidence="2 3">CC-YHH838</strain>
    </source>
</reference>
<dbReference type="Pfam" id="PF13343">
    <property type="entry name" value="SBP_bac_6"/>
    <property type="match status" value="1"/>
</dbReference>
<evidence type="ECO:0000313" key="2">
    <source>
        <dbReference type="EMBL" id="THF64707.1"/>
    </source>
</evidence>
<dbReference type="PANTHER" id="PTHR30006">
    <property type="entry name" value="THIAMINE-BINDING PERIPLASMIC PROTEIN-RELATED"/>
    <property type="match status" value="1"/>
</dbReference>
<protein>
    <submittedName>
        <fullName evidence="2">Extracellular solute-binding protein</fullName>
    </submittedName>
</protein>
<keyword evidence="1" id="KW-0732">Signal</keyword>
<dbReference type="InterPro" id="IPR006311">
    <property type="entry name" value="TAT_signal"/>
</dbReference>
<dbReference type="Proteomes" id="UP000308430">
    <property type="component" value="Unassembled WGS sequence"/>
</dbReference>
<accession>A0A4S4AX91</accession>
<evidence type="ECO:0000313" key="3">
    <source>
        <dbReference type="Proteomes" id="UP000308430"/>
    </source>
</evidence>
<sequence length="443" mass="47345">MGVATPDVLPGRRRVLAALGGGALLCGLAPLARAQAAPSPVVVLTSYPEEMMSRFEAAFERAHPQYRLQLRWRRPSDALTDLLKPGQDGVDVYWAASPRTFERLKETKALQTLGIDLSGLPAKLGGTRISDVDGLFVATELAGYGYVYAPAELARLGVPVPQDWRDLADPRLAGRIALPDPSRVGFAPVLVDIVLQAYGWEAGWALWSEIAGLSTLIRSGGGRVAEEVGPGRAAIGLSIDFFVAAAIAGGAPLRFAYPLHGGINPAHVALTAGAPNPAGGRAFAAFLLSEEGQRLLAAEDIRKLPVRPSVYATLPAGYHDPFAAAAAGGYAYDNEAGRARLTLVATLFAQMFIQGEQGHERYVALWSRIHAAERAGRDLRQIRALLGTPPLSERAAADPALLALFRERFEGESAELERIEVGWQWEAVKAWGEAERRLAALGA</sequence>
<gene>
    <name evidence="2" type="ORF">E6C76_11700</name>
</gene>
<proteinExistence type="predicted"/>
<dbReference type="EMBL" id="SSOC01000004">
    <property type="protein sequence ID" value="THF64707.1"/>
    <property type="molecule type" value="Genomic_DNA"/>
</dbReference>
<dbReference type="OrthoDB" id="366726at2"/>
<dbReference type="Gene3D" id="3.40.190.10">
    <property type="entry name" value="Periplasmic binding protein-like II"/>
    <property type="match status" value="2"/>
</dbReference>
<dbReference type="AlphaFoldDB" id="A0A4S4AX91"/>
<name>A0A4S4AX91_9RHOO</name>
<dbReference type="RefSeq" id="WP_136348426.1">
    <property type="nucleotide sequence ID" value="NZ_SSOC01000004.1"/>
</dbReference>
<comment type="caution">
    <text evidence="2">The sequence shown here is derived from an EMBL/GenBank/DDBJ whole genome shotgun (WGS) entry which is preliminary data.</text>
</comment>
<dbReference type="SUPFAM" id="SSF53850">
    <property type="entry name" value="Periplasmic binding protein-like II"/>
    <property type="match status" value="1"/>
</dbReference>
<evidence type="ECO:0000256" key="1">
    <source>
        <dbReference type="ARBA" id="ARBA00022729"/>
    </source>
</evidence>
<keyword evidence="3" id="KW-1185">Reference proteome</keyword>
<organism evidence="2 3">
    <name type="scientific">Pseudothauera nasutitermitis</name>
    <dbReference type="NCBI Taxonomy" id="2565930"/>
    <lineage>
        <taxon>Bacteria</taxon>
        <taxon>Pseudomonadati</taxon>
        <taxon>Pseudomonadota</taxon>
        <taxon>Betaproteobacteria</taxon>
        <taxon>Rhodocyclales</taxon>
        <taxon>Zoogloeaceae</taxon>
        <taxon>Pseudothauera</taxon>
    </lineage>
</organism>